<dbReference type="EMBL" id="KB096023">
    <property type="protein sequence ID" value="ESO08892.1"/>
    <property type="molecule type" value="Genomic_DNA"/>
</dbReference>
<reference evidence="3" key="1">
    <citation type="submission" date="2012-12" db="EMBL/GenBank/DDBJ databases">
        <authorList>
            <person name="Hellsten U."/>
            <person name="Grimwood J."/>
            <person name="Chapman J.A."/>
            <person name="Shapiro H."/>
            <person name="Aerts A."/>
            <person name="Otillar R.P."/>
            <person name="Terry A.Y."/>
            <person name="Boore J.L."/>
            <person name="Simakov O."/>
            <person name="Marletaz F."/>
            <person name="Cho S.-J."/>
            <person name="Edsinger-Gonzales E."/>
            <person name="Havlak P."/>
            <person name="Kuo D.-H."/>
            <person name="Larsson T."/>
            <person name="Lv J."/>
            <person name="Arendt D."/>
            <person name="Savage R."/>
            <person name="Osoegawa K."/>
            <person name="de Jong P."/>
            <person name="Lindberg D.R."/>
            <person name="Seaver E.C."/>
            <person name="Weisblat D.A."/>
            <person name="Putnam N.H."/>
            <person name="Grigoriev I.V."/>
            <person name="Rokhsar D.S."/>
        </authorList>
    </citation>
    <scope>NUCLEOTIDE SEQUENCE</scope>
</reference>
<evidence type="ECO:0000313" key="1">
    <source>
        <dbReference type="EMBL" id="ESO08892.1"/>
    </source>
</evidence>
<dbReference type="EnsemblMetazoa" id="HelroT168811">
    <property type="protein sequence ID" value="HelroP168811"/>
    <property type="gene ID" value="HelroG168811"/>
</dbReference>
<gene>
    <name evidence="2" type="primary">20202501</name>
    <name evidence="1" type="ORF">HELRODRAFT_168811</name>
</gene>
<accession>T1F101</accession>
<reference evidence="1 3" key="2">
    <citation type="journal article" date="2013" name="Nature">
        <title>Insights into bilaterian evolution from three spiralian genomes.</title>
        <authorList>
            <person name="Simakov O."/>
            <person name="Marletaz F."/>
            <person name="Cho S.J."/>
            <person name="Edsinger-Gonzales E."/>
            <person name="Havlak P."/>
            <person name="Hellsten U."/>
            <person name="Kuo D.H."/>
            <person name="Larsson T."/>
            <person name="Lv J."/>
            <person name="Arendt D."/>
            <person name="Savage R."/>
            <person name="Osoegawa K."/>
            <person name="de Jong P."/>
            <person name="Grimwood J."/>
            <person name="Chapman J.A."/>
            <person name="Shapiro H."/>
            <person name="Aerts A."/>
            <person name="Otillar R.P."/>
            <person name="Terry A.Y."/>
            <person name="Boore J.L."/>
            <person name="Grigoriev I.V."/>
            <person name="Lindberg D.R."/>
            <person name="Seaver E.C."/>
            <person name="Weisblat D.A."/>
            <person name="Putnam N.H."/>
            <person name="Rokhsar D.S."/>
        </authorList>
    </citation>
    <scope>NUCLEOTIDE SEQUENCE</scope>
</reference>
<dbReference type="EMBL" id="AMQM01003103">
    <property type="status" value="NOT_ANNOTATED_CDS"/>
    <property type="molecule type" value="Genomic_DNA"/>
</dbReference>
<sequence length="187" mass="22323">MAEEGHKDVVMYFRKTILNDLDCSYILTHLIKEIEEEQFNLMLSQNGKKLNEMFYKWLLNNVDGRIYQIILDALKSNGSVKMYKQLNFDDLNINDKEIFREIIFKRIKHLRRIDYKKLVTKLHEKDVINHKENWFLELVKCLKEMKELEALNALSPLLLSSNSEESLLIAIQNFDYQEEDLKDHLPS</sequence>
<protein>
    <recommendedName>
        <fullName evidence="4">Death domain-containing protein</fullName>
    </recommendedName>
</protein>
<keyword evidence="3" id="KW-1185">Reference proteome</keyword>
<dbReference type="AlphaFoldDB" id="T1F101"/>
<dbReference type="InParanoid" id="T1F101"/>
<proteinExistence type="predicted"/>
<evidence type="ECO:0008006" key="4">
    <source>
        <dbReference type="Google" id="ProtNLM"/>
    </source>
</evidence>
<evidence type="ECO:0000313" key="3">
    <source>
        <dbReference type="Proteomes" id="UP000015101"/>
    </source>
</evidence>
<dbReference type="HOGENOM" id="CLU_1449195_0_0_1"/>
<name>T1F101_HELRO</name>
<dbReference type="RefSeq" id="XP_009012914.1">
    <property type="nucleotide sequence ID" value="XM_009014666.1"/>
</dbReference>
<dbReference type="CTD" id="20202501"/>
<dbReference type="Proteomes" id="UP000015101">
    <property type="component" value="Unassembled WGS sequence"/>
</dbReference>
<dbReference type="GeneID" id="20202501"/>
<organism evidence="2 3">
    <name type="scientific">Helobdella robusta</name>
    <name type="common">Californian leech</name>
    <dbReference type="NCBI Taxonomy" id="6412"/>
    <lineage>
        <taxon>Eukaryota</taxon>
        <taxon>Metazoa</taxon>
        <taxon>Spiralia</taxon>
        <taxon>Lophotrochozoa</taxon>
        <taxon>Annelida</taxon>
        <taxon>Clitellata</taxon>
        <taxon>Hirudinea</taxon>
        <taxon>Rhynchobdellida</taxon>
        <taxon>Glossiphoniidae</taxon>
        <taxon>Helobdella</taxon>
    </lineage>
</organism>
<evidence type="ECO:0000313" key="2">
    <source>
        <dbReference type="EnsemblMetazoa" id="HelroP168811"/>
    </source>
</evidence>
<reference evidence="2" key="3">
    <citation type="submission" date="2015-06" db="UniProtKB">
        <authorList>
            <consortium name="EnsemblMetazoa"/>
        </authorList>
    </citation>
    <scope>IDENTIFICATION</scope>
</reference>
<dbReference type="KEGG" id="hro:HELRODRAFT_168811"/>